<evidence type="ECO:0000259" key="6">
    <source>
        <dbReference type="PROSITE" id="PS50071"/>
    </source>
</evidence>
<evidence type="ECO:0000313" key="8">
    <source>
        <dbReference type="Proteomes" id="UP000188268"/>
    </source>
</evidence>
<dbReference type="PANTHER" id="PTHR36968:SF5">
    <property type="entry name" value="HOMEOBOX-DDT DOMAIN PROTEIN RLT2"/>
    <property type="match status" value="1"/>
</dbReference>
<keyword evidence="8" id="KW-1185">Reference proteome</keyword>
<dbReference type="OrthoDB" id="6159439at2759"/>
<keyword evidence="2 3" id="KW-0238">DNA-binding</keyword>
<feature type="compositionally biased region" description="Low complexity" evidence="5">
    <location>
        <begin position="188"/>
        <end position="198"/>
    </location>
</feature>
<evidence type="ECO:0000256" key="5">
    <source>
        <dbReference type="SAM" id="MobiDB-lite"/>
    </source>
</evidence>
<evidence type="ECO:0000256" key="4">
    <source>
        <dbReference type="SAM" id="Coils"/>
    </source>
</evidence>
<dbReference type="Gramene" id="OMO49340">
    <property type="protein sequence ID" value="OMO49340"/>
    <property type="gene ID" value="CCACVL1_31069"/>
</dbReference>
<dbReference type="SUPFAM" id="SSF46689">
    <property type="entry name" value="Homeodomain-like"/>
    <property type="match status" value="1"/>
</dbReference>
<organism evidence="7 8">
    <name type="scientific">Corchorus capsularis</name>
    <name type="common">Jute</name>
    <dbReference type="NCBI Taxonomy" id="210143"/>
    <lineage>
        <taxon>Eukaryota</taxon>
        <taxon>Viridiplantae</taxon>
        <taxon>Streptophyta</taxon>
        <taxon>Embryophyta</taxon>
        <taxon>Tracheophyta</taxon>
        <taxon>Spermatophyta</taxon>
        <taxon>Magnoliopsida</taxon>
        <taxon>eudicotyledons</taxon>
        <taxon>Gunneridae</taxon>
        <taxon>Pentapetalae</taxon>
        <taxon>rosids</taxon>
        <taxon>malvids</taxon>
        <taxon>Malvales</taxon>
        <taxon>Malvaceae</taxon>
        <taxon>Grewioideae</taxon>
        <taxon>Apeibeae</taxon>
        <taxon>Corchorus</taxon>
    </lineage>
</organism>
<dbReference type="GO" id="GO:0003677">
    <property type="term" value="F:DNA binding"/>
    <property type="evidence" value="ECO:0007669"/>
    <property type="project" value="UniProtKB-UniRule"/>
</dbReference>
<dbReference type="GO" id="GO:0006357">
    <property type="term" value="P:regulation of transcription by RNA polymerase II"/>
    <property type="evidence" value="ECO:0007669"/>
    <property type="project" value="InterPro"/>
</dbReference>
<dbReference type="STRING" id="210143.A0A1R3FUC2"/>
<accession>A0A1R3FUC2</accession>
<reference evidence="7 8" key="1">
    <citation type="submission" date="2013-09" db="EMBL/GenBank/DDBJ databases">
        <title>Corchorus capsularis genome sequencing.</title>
        <authorList>
            <person name="Alam M."/>
            <person name="Haque M.S."/>
            <person name="Islam M.S."/>
            <person name="Emdad E.M."/>
            <person name="Islam M.M."/>
            <person name="Ahmed B."/>
            <person name="Halim A."/>
            <person name="Hossen Q.M.M."/>
            <person name="Hossain M.Z."/>
            <person name="Ahmed R."/>
            <person name="Khan M.M."/>
            <person name="Islam R."/>
            <person name="Rashid M.M."/>
            <person name="Khan S.A."/>
            <person name="Rahman M.S."/>
            <person name="Alam M."/>
        </authorList>
    </citation>
    <scope>NUCLEOTIDE SEQUENCE [LARGE SCALE GENOMIC DNA]</scope>
    <source>
        <strain evidence="8">cv. CVL-1</strain>
        <tissue evidence="7">Whole seedling</tissue>
    </source>
</reference>
<evidence type="ECO:0000256" key="2">
    <source>
        <dbReference type="PROSITE-ProRule" id="PRU00108"/>
    </source>
</evidence>
<dbReference type="EMBL" id="AWWV01016510">
    <property type="protein sequence ID" value="OMO49340.1"/>
    <property type="molecule type" value="Genomic_DNA"/>
</dbReference>
<sequence length="385" mass="43192">MYLSEATRAELSVQLGLTSRQLQMWFYHRQLKDSKAPSEKRQKKDSASLAHVVGIAGEGMKAGEAGNEHGSSGSSMFSHELELRRGVPRPGMAVPRYHEVPHSMAELELRAIAFVELQLGASPAVQQKQPGQPFETKIYERLATKAVKAVHEYQFLLEQPTVKTETHERVAPSYYYGSPRDGPDARVSSSYAGHSSAHGNEEVPSGYRFPSQMPNLNLLPQQSGQEHPLPTASREYDNVSRKNSLPNVALAANIGAHPIPALEIPFLTSDRRVSLYEDVFRMERKRKAERMRQKEELRKEKEASRIKVANERAIARKLAKELMELIEDERLELMELAASSKGLPSTLSLDFEILQNLDAFRDNLCVPAQDSAIEEIFLNPTMEGF</sequence>
<dbReference type="InterPro" id="IPR001356">
    <property type="entry name" value="HD"/>
</dbReference>
<evidence type="ECO:0000256" key="1">
    <source>
        <dbReference type="ARBA" id="ARBA00004123"/>
    </source>
</evidence>
<feature type="coiled-coil region" evidence="4">
    <location>
        <begin position="294"/>
        <end position="339"/>
    </location>
</feature>
<gene>
    <name evidence="7" type="ORF">CCACVL1_31069</name>
</gene>
<dbReference type="Pfam" id="PF00046">
    <property type="entry name" value="Homeodomain"/>
    <property type="match status" value="1"/>
</dbReference>
<comment type="subcellular location">
    <subcellularLocation>
        <location evidence="1 2 3">Nucleus</location>
    </subcellularLocation>
</comment>
<dbReference type="Proteomes" id="UP000188268">
    <property type="component" value="Unassembled WGS sequence"/>
</dbReference>
<dbReference type="PANTHER" id="PTHR36968">
    <property type="entry name" value="HOMEOBOX-DDT DOMAIN PROTEIN RLT2"/>
    <property type="match status" value="1"/>
</dbReference>
<feature type="domain" description="Homeobox" evidence="6">
    <location>
        <begin position="1"/>
        <end position="36"/>
    </location>
</feature>
<dbReference type="GO" id="GO:0005634">
    <property type="term" value="C:nucleus"/>
    <property type="evidence" value="ECO:0007669"/>
    <property type="project" value="UniProtKB-SubCell"/>
</dbReference>
<evidence type="ECO:0000256" key="3">
    <source>
        <dbReference type="RuleBase" id="RU000682"/>
    </source>
</evidence>
<keyword evidence="4" id="KW-0175">Coiled coil</keyword>
<name>A0A1R3FUC2_COCAP</name>
<dbReference type="OMA" id="WPYSANI"/>
<dbReference type="Gene3D" id="1.10.10.60">
    <property type="entry name" value="Homeodomain-like"/>
    <property type="match status" value="1"/>
</dbReference>
<keyword evidence="2 3" id="KW-0539">Nucleus</keyword>
<keyword evidence="2 3" id="KW-0371">Homeobox</keyword>
<feature type="DNA-binding region" description="Homeobox" evidence="2">
    <location>
        <begin position="3"/>
        <end position="37"/>
    </location>
</feature>
<comment type="caution">
    <text evidence="7">The sequence shown here is derived from an EMBL/GenBank/DDBJ whole genome shotgun (WGS) entry which is preliminary data.</text>
</comment>
<dbReference type="InterPro" id="IPR009057">
    <property type="entry name" value="Homeodomain-like_sf"/>
</dbReference>
<feature type="compositionally biased region" description="Polar residues" evidence="5">
    <location>
        <begin position="212"/>
        <end position="225"/>
    </location>
</feature>
<feature type="region of interest" description="Disordered" evidence="5">
    <location>
        <begin position="173"/>
        <end position="238"/>
    </location>
</feature>
<proteinExistence type="predicted"/>
<evidence type="ECO:0000313" key="7">
    <source>
        <dbReference type="EMBL" id="OMO49340.1"/>
    </source>
</evidence>
<dbReference type="CDD" id="cd00086">
    <property type="entry name" value="homeodomain"/>
    <property type="match status" value="1"/>
</dbReference>
<dbReference type="InterPro" id="IPR044977">
    <property type="entry name" value="RLT1-3"/>
</dbReference>
<dbReference type="PROSITE" id="PS50071">
    <property type="entry name" value="HOMEOBOX_2"/>
    <property type="match status" value="1"/>
</dbReference>
<protein>
    <recommendedName>
        <fullName evidence="6">Homeobox domain-containing protein</fullName>
    </recommendedName>
</protein>
<dbReference type="AlphaFoldDB" id="A0A1R3FUC2"/>